<name>A0A9P7N5P3_9HYPO</name>
<feature type="region of interest" description="Disordered" evidence="1">
    <location>
        <begin position="111"/>
        <end position="392"/>
    </location>
</feature>
<dbReference type="Proteomes" id="UP000748025">
    <property type="component" value="Unassembled WGS sequence"/>
</dbReference>
<evidence type="ECO:0000313" key="2">
    <source>
        <dbReference type="EMBL" id="KAG5990229.1"/>
    </source>
</evidence>
<protein>
    <recommendedName>
        <fullName evidence="4">Cylicin I</fullName>
    </recommendedName>
</protein>
<accession>A0A9P7N5P3</accession>
<feature type="compositionally biased region" description="Basic and acidic residues" evidence="1">
    <location>
        <begin position="339"/>
        <end position="354"/>
    </location>
</feature>
<dbReference type="Gene3D" id="3.40.30.10">
    <property type="entry name" value="Glutaredoxin"/>
    <property type="match status" value="1"/>
</dbReference>
<organism evidence="2 3">
    <name type="scientific">Claviceps pusilla</name>
    <dbReference type="NCBI Taxonomy" id="123648"/>
    <lineage>
        <taxon>Eukaryota</taxon>
        <taxon>Fungi</taxon>
        <taxon>Dikarya</taxon>
        <taxon>Ascomycota</taxon>
        <taxon>Pezizomycotina</taxon>
        <taxon>Sordariomycetes</taxon>
        <taxon>Hypocreomycetidae</taxon>
        <taxon>Hypocreales</taxon>
        <taxon>Clavicipitaceae</taxon>
        <taxon>Claviceps</taxon>
    </lineage>
</organism>
<dbReference type="OrthoDB" id="9932926at2759"/>
<feature type="compositionally biased region" description="Low complexity" evidence="1">
    <location>
        <begin position="127"/>
        <end position="146"/>
    </location>
</feature>
<feature type="compositionally biased region" description="Low complexity" evidence="1">
    <location>
        <begin position="158"/>
        <end position="179"/>
    </location>
</feature>
<feature type="compositionally biased region" description="Basic and acidic residues" evidence="1">
    <location>
        <begin position="362"/>
        <end position="371"/>
    </location>
</feature>
<dbReference type="SUPFAM" id="SSF52833">
    <property type="entry name" value="Thioredoxin-like"/>
    <property type="match status" value="1"/>
</dbReference>
<reference evidence="2" key="1">
    <citation type="journal article" date="2020" name="bioRxiv">
        <title>Whole genome comparisons of ergot fungi reveals the divergence and evolution of species within the genus Claviceps are the result of varying mechanisms driving genome evolution and host range expansion.</title>
        <authorList>
            <person name="Wyka S.A."/>
            <person name="Mondo S.J."/>
            <person name="Liu M."/>
            <person name="Dettman J."/>
            <person name="Nalam V."/>
            <person name="Broders K.D."/>
        </authorList>
    </citation>
    <scope>NUCLEOTIDE SEQUENCE</scope>
    <source>
        <strain evidence="2">CCC 602</strain>
    </source>
</reference>
<gene>
    <name evidence="2" type="ORF">E4U43_004332</name>
</gene>
<feature type="compositionally biased region" description="Polar residues" evidence="1">
    <location>
        <begin position="229"/>
        <end position="239"/>
    </location>
</feature>
<feature type="compositionally biased region" description="Basic and acidic residues" evidence="1">
    <location>
        <begin position="243"/>
        <end position="257"/>
    </location>
</feature>
<keyword evidence="3" id="KW-1185">Reference proteome</keyword>
<feature type="compositionally biased region" description="Basic and acidic residues" evidence="1">
    <location>
        <begin position="200"/>
        <end position="224"/>
    </location>
</feature>
<feature type="compositionally biased region" description="Pro residues" evidence="1">
    <location>
        <begin position="147"/>
        <end position="157"/>
    </location>
</feature>
<sequence length="392" mass="42153">MTTYSTDPALYIFTSLTAGSSHIVTATSRLETILRANRVPFKAVDIAVDEKARMLWGRRAGKDAGGRLRKLPGLVQEGLVLGDLVEIEDWNEYGELKQHVKIYYDEFTIPNIHNKPPEPKKTKKPAAKPAAKPAVAANTPVASKAAPPAPPAPPLPEAKPSSSSKTTTTETKTTTTTTTDKTDDKPPAAGKQAALPLRSVADEAAQKAKELRLKSLREKVHGKEASVPAESSSKTTTTAPKIDVSDIKEEAPDTKPKSDKKRKAKPAPLQSPASGAWENKSEQDFVPEAVQSPRSGKWRPGSLDSALNGAEPVGVPVSTEAVKAEKTTEKTKLATNDTEGSKHEEQQMKGKQSEPNDDANEDSNKDTKTESPETVNTKNEDKPAGENKTESE</sequence>
<evidence type="ECO:0000313" key="3">
    <source>
        <dbReference type="Proteomes" id="UP000748025"/>
    </source>
</evidence>
<dbReference type="AlphaFoldDB" id="A0A9P7N5P3"/>
<feature type="compositionally biased region" description="Basic and acidic residues" evidence="1">
    <location>
        <begin position="322"/>
        <end position="332"/>
    </location>
</feature>
<comment type="caution">
    <text evidence="2">The sequence shown here is derived from an EMBL/GenBank/DDBJ whole genome shotgun (WGS) entry which is preliminary data.</text>
</comment>
<evidence type="ECO:0008006" key="4">
    <source>
        <dbReference type="Google" id="ProtNLM"/>
    </source>
</evidence>
<dbReference type="EMBL" id="SRPW01002822">
    <property type="protein sequence ID" value="KAG5990229.1"/>
    <property type="molecule type" value="Genomic_DNA"/>
</dbReference>
<proteinExistence type="predicted"/>
<feature type="compositionally biased region" description="Basic and acidic residues" evidence="1">
    <location>
        <begin position="378"/>
        <end position="392"/>
    </location>
</feature>
<dbReference type="InterPro" id="IPR036249">
    <property type="entry name" value="Thioredoxin-like_sf"/>
</dbReference>
<evidence type="ECO:0000256" key="1">
    <source>
        <dbReference type="SAM" id="MobiDB-lite"/>
    </source>
</evidence>